<name>T1J0Q8_STRMM</name>
<dbReference type="SUPFAM" id="SSF57625">
    <property type="entry name" value="Invertebrate chitin-binding proteins"/>
    <property type="match status" value="1"/>
</dbReference>
<keyword evidence="3" id="KW-1185">Reference proteome</keyword>
<dbReference type="PROSITE" id="PS50940">
    <property type="entry name" value="CHIT_BIND_II"/>
    <property type="match status" value="1"/>
</dbReference>
<dbReference type="InterPro" id="IPR052976">
    <property type="entry name" value="Scoloptoxin-like"/>
</dbReference>
<dbReference type="InterPro" id="IPR002557">
    <property type="entry name" value="Chitin-bd_dom"/>
</dbReference>
<dbReference type="Pfam" id="PF01607">
    <property type="entry name" value="CBM_14"/>
    <property type="match status" value="1"/>
</dbReference>
<dbReference type="GO" id="GO:0008061">
    <property type="term" value="F:chitin binding"/>
    <property type="evidence" value="ECO:0007669"/>
    <property type="project" value="InterPro"/>
</dbReference>
<accession>T1J0Q8</accession>
<evidence type="ECO:0000259" key="1">
    <source>
        <dbReference type="PROSITE" id="PS50940"/>
    </source>
</evidence>
<dbReference type="InterPro" id="IPR036508">
    <property type="entry name" value="Chitin-bd_dom_sf"/>
</dbReference>
<protein>
    <recommendedName>
        <fullName evidence="1">Chitin-binding type-2 domain-containing protein</fullName>
    </recommendedName>
</protein>
<sequence>MYQRPNQDNKKLIMVRCFSRLKSFDQATHFKCSLVKKKSIFINFLTFILSEVLVKRQVNRRQAATAYTLPDGAELIVGSISSTFSCDAQKYGYYADVANRCQIFHVCVPVEGAATQIFSFFCGNQTVFDQENLVCASVETALPCDQAASKYSVNDNFGKTDRPQAVVCLGLFCFVFVGWVAEDEVRLIFCNRKSNRSYVPMTQYPVLIDLKDNL</sequence>
<dbReference type="AlphaFoldDB" id="T1J0Q8"/>
<dbReference type="GO" id="GO:0005576">
    <property type="term" value="C:extracellular region"/>
    <property type="evidence" value="ECO:0007669"/>
    <property type="project" value="InterPro"/>
</dbReference>
<dbReference type="EnsemblMetazoa" id="SMAR007114-RA">
    <property type="protein sequence ID" value="SMAR007114-PA"/>
    <property type="gene ID" value="SMAR007114"/>
</dbReference>
<dbReference type="EMBL" id="JH431739">
    <property type="status" value="NOT_ANNOTATED_CDS"/>
    <property type="molecule type" value="Genomic_DNA"/>
</dbReference>
<dbReference type="Proteomes" id="UP000014500">
    <property type="component" value="Unassembled WGS sequence"/>
</dbReference>
<dbReference type="PhylomeDB" id="T1J0Q8"/>
<evidence type="ECO:0000313" key="2">
    <source>
        <dbReference type="EnsemblMetazoa" id="SMAR007114-PA"/>
    </source>
</evidence>
<reference evidence="2" key="2">
    <citation type="submission" date="2015-02" db="UniProtKB">
        <authorList>
            <consortium name="EnsemblMetazoa"/>
        </authorList>
    </citation>
    <scope>IDENTIFICATION</scope>
</reference>
<proteinExistence type="predicted"/>
<reference evidence="3" key="1">
    <citation type="submission" date="2011-05" db="EMBL/GenBank/DDBJ databases">
        <authorList>
            <person name="Richards S.R."/>
            <person name="Qu J."/>
            <person name="Jiang H."/>
            <person name="Jhangiani S.N."/>
            <person name="Agravi P."/>
            <person name="Goodspeed R."/>
            <person name="Gross S."/>
            <person name="Mandapat C."/>
            <person name="Jackson L."/>
            <person name="Mathew T."/>
            <person name="Pu L."/>
            <person name="Thornton R."/>
            <person name="Saada N."/>
            <person name="Wilczek-Boney K.B."/>
            <person name="Lee S."/>
            <person name="Kovar C."/>
            <person name="Wu Y."/>
            <person name="Scherer S.E."/>
            <person name="Worley K.C."/>
            <person name="Muzny D.M."/>
            <person name="Gibbs R."/>
        </authorList>
    </citation>
    <scope>NUCLEOTIDE SEQUENCE</scope>
    <source>
        <strain evidence="3">Brora</strain>
    </source>
</reference>
<dbReference type="PANTHER" id="PTHR22933">
    <property type="entry name" value="FI18007P1-RELATED"/>
    <property type="match status" value="1"/>
</dbReference>
<dbReference type="Gene3D" id="2.170.140.10">
    <property type="entry name" value="Chitin binding domain"/>
    <property type="match status" value="1"/>
</dbReference>
<dbReference type="HOGENOM" id="CLU_1290431_0_0_1"/>
<organism evidence="2 3">
    <name type="scientific">Strigamia maritima</name>
    <name type="common">European centipede</name>
    <name type="synonym">Geophilus maritimus</name>
    <dbReference type="NCBI Taxonomy" id="126957"/>
    <lineage>
        <taxon>Eukaryota</taxon>
        <taxon>Metazoa</taxon>
        <taxon>Ecdysozoa</taxon>
        <taxon>Arthropoda</taxon>
        <taxon>Myriapoda</taxon>
        <taxon>Chilopoda</taxon>
        <taxon>Pleurostigmophora</taxon>
        <taxon>Geophilomorpha</taxon>
        <taxon>Linotaeniidae</taxon>
        <taxon>Strigamia</taxon>
    </lineage>
</organism>
<dbReference type="PANTHER" id="PTHR22933:SF43">
    <property type="entry name" value="LP10131P"/>
    <property type="match status" value="1"/>
</dbReference>
<feature type="domain" description="Chitin-binding type-2" evidence="1">
    <location>
        <begin position="83"/>
        <end position="146"/>
    </location>
</feature>
<evidence type="ECO:0000313" key="3">
    <source>
        <dbReference type="Proteomes" id="UP000014500"/>
    </source>
</evidence>